<proteinExistence type="predicted"/>
<dbReference type="InterPro" id="IPR050321">
    <property type="entry name" value="Glycosyltr_2/OpgH_subfam"/>
</dbReference>
<evidence type="ECO:0000256" key="2">
    <source>
        <dbReference type="ARBA" id="ARBA00022676"/>
    </source>
</evidence>
<dbReference type="PANTHER" id="PTHR43867">
    <property type="entry name" value="CELLULOSE SYNTHASE CATALYTIC SUBUNIT A [UDP-FORMING]"/>
    <property type="match status" value="1"/>
</dbReference>
<dbReference type="RefSeq" id="WP_229569251.1">
    <property type="nucleotide sequence ID" value="NZ_AP025226.1"/>
</dbReference>
<dbReference type="GO" id="GO:0016757">
    <property type="term" value="F:glycosyltransferase activity"/>
    <property type="evidence" value="ECO:0007669"/>
    <property type="project" value="UniProtKB-KW"/>
</dbReference>
<dbReference type="Pfam" id="PF00535">
    <property type="entry name" value="Glycos_transf_2"/>
    <property type="match status" value="1"/>
</dbReference>
<protein>
    <recommendedName>
        <fullName evidence="8">Glycosyltransferase 2-like domain-containing protein</fullName>
    </recommendedName>
</protein>
<comment type="subcellular location">
    <subcellularLocation>
        <location evidence="1">Membrane</location>
        <topology evidence="1">Multi-pass membrane protein</topology>
    </subcellularLocation>
</comment>
<organism evidence="9 10">
    <name type="scientific">Saccharolobus caldissimus</name>
    <dbReference type="NCBI Taxonomy" id="1702097"/>
    <lineage>
        <taxon>Archaea</taxon>
        <taxon>Thermoproteota</taxon>
        <taxon>Thermoprotei</taxon>
        <taxon>Sulfolobales</taxon>
        <taxon>Sulfolobaceae</taxon>
        <taxon>Saccharolobus</taxon>
    </lineage>
</organism>
<dbReference type="KEGG" id="scas:SACC_19050"/>
<dbReference type="Proteomes" id="UP001319921">
    <property type="component" value="Chromosome"/>
</dbReference>
<dbReference type="PANTHER" id="PTHR43867:SF2">
    <property type="entry name" value="CELLULOSE SYNTHASE CATALYTIC SUBUNIT A [UDP-FORMING]"/>
    <property type="match status" value="1"/>
</dbReference>
<evidence type="ECO:0000313" key="10">
    <source>
        <dbReference type="Proteomes" id="UP001319921"/>
    </source>
</evidence>
<dbReference type="GO" id="GO:0016020">
    <property type="term" value="C:membrane"/>
    <property type="evidence" value="ECO:0007669"/>
    <property type="project" value="UniProtKB-SubCell"/>
</dbReference>
<keyword evidence="6 7" id="KW-0472">Membrane</keyword>
<feature type="domain" description="Glycosyltransferase 2-like" evidence="8">
    <location>
        <begin position="59"/>
        <end position="222"/>
    </location>
</feature>
<evidence type="ECO:0000256" key="7">
    <source>
        <dbReference type="SAM" id="Phobius"/>
    </source>
</evidence>
<keyword evidence="2" id="KW-0328">Glycosyltransferase</keyword>
<sequence length="435" mass="49893">MINEVFEALLYISSFFTSLWILLQVFYFKTSLETSIKEENKLSEITNNKEEKKKRKIDIIVAIKNENERIIKELIDNLSRLDYEPYEVIIVSDDTEEHFNKIIQYIGNIPKNIKIIRRQNNEGRKAGALNYALNFSNGDLLVFLDAEARVDKNFLKKVAELNYDAIAFRLKIREPITPTQKTYAYMTEFVMDSLFKSRQKLGLIIFPNGSSFAVKRSVLDTIGGWKNNAIAEDLELGIRLALNNIRVKYVDDIIVYSLAPFNNVDLYNQIRRWAYGSAELFISSAKLLKFGLKGFEGFIYAQQWAIYPLYLIILLITLSLQFVLKIPYPIILGSLSVVIISIILYGVLIRPKGDYRSAMITTLASLIGYVEGILKMRFNWKVTPKELEKKEESILGIKILGLMLAVSAYVNSIFNNILSSILLILISISLLLLQF</sequence>
<keyword evidence="10" id="KW-1185">Reference proteome</keyword>
<dbReference type="InterPro" id="IPR001173">
    <property type="entry name" value="Glyco_trans_2-like"/>
</dbReference>
<accession>A0AAQ4CSV7</accession>
<keyword evidence="5 7" id="KW-1133">Transmembrane helix</keyword>
<dbReference type="EMBL" id="AP025226">
    <property type="protein sequence ID" value="BDB98888.1"/>
    <property type="molecule type" value="Genomic_DNA"/>
</dbReference>
<dbReference type="SUPFAM" id="SSF53448">
    <property type="entry name" value="Nucleotide-diphospho-sugar transferases"/>
    <property type="match status" value="1"/>
</dbReference>
<dbReference type="GeneID" id="68866635"/>
<name>A0AAQ4CSV7_9CREN</name>
<evidence type="ECO:0000256" key="3">
    <source>
        <dbReference type="ARBA" id="ARBA00022679"/>
    </source>
</evidence>
<feature type="transmembrane region" description="Helical" evidence="7">
    <location>
        <begin position="417"/>
        <end position="433"/>
    </location>
</feature>
<evidence type="ECO:0000259" key="8">
    <source>
        <dbReference type="Pfam" id="PF00535"/>
    </source>
</evidence>
<gene>
    <name evidence="9" type="ORF">SACC_19050</name>
</gene>
<dbReference type="CDD" id="cd06423">
    <property type="entry name" value="CESA_like"/>
    <property type="match status" value="1"/>
</dbReference>
<feature type="transmembrane region" description="Helical" evidence="7">
    <location>
        <begin position="330"/>
        <end position="349"/>
    </location>
</feature>
<dbReference type="AlphaFoldDB" id="A0AAQ4CSV7"/>
<feature type="transmembrane region" description="Helical" evidence="7">
    <location>
        <begin position="6"/>
        <end position="28"/>
    </location>
</feature>
<dbReference type="Gene3D" id="3.90.550.10">
    <property type="entry name" value="Spore Coat Polysaccharide Biosynthesis Protein SpsA, Chain A"/>
    <property type="match status" value="1"/>
</dbReference>
<evidence type="ECO:0000256" key="1">
    <source>
        <dbReference type="ARBA" id="ARBA00004141"/>
    </source>
</evidence>
<keyword evidence="4 7" id="KW-0812">Transmembrane</keyword>
<dbReference type="InterPro" id="IPR029044">
    <property type="entry name" value="Nucleotide-diphossugar_trans"/>
</dbReference>
<reference evidence="9 10" key="1">
    <citation type="journal article" date="2022" name="Microbiol. Resour. Announc.">
        <title>Complete Genome Sequence of the Hyperthermophilic and Acidophilic Archaeon Saccharolobus caldissimus Strain HS-3T.</title>
        <authorList>
            <person name="Sakai H.D."/>
            <person name="Kurosawa N."/>
        </authorList>
    </citation>
    <scope>NUCLEOTIDE SEQUENCE [LARGE SCALE GENOMIC DNA]</scope>
    <source>
        <strain evidence="9 10">JCM32116</strain>
    </source>
</reference>
<feature type="transmembrane region" description="Helical" evidence="7">
    <location>
        <begin position="304"/>
        <end position="323"/>
    </location>
</feature>
<keyword evidence="3" id="KW-0808">Transferase</keyword>
<evidence type="ECO:0000313" key="9">
    <source>
        <dbReference type="EMBL" id="BDB98888.1"/>
    </source>
</evidence>
<evidence type="ECO:0000256" key="4">
    <source>
        <dbReference type="ARBA" id="ARBA00022692"/>
    </source>
</evidence>
<evidence type="ECO:0000256" key="5">
    <source>
        <dbReference type="ARBA" id="ARBA00022989"/>
    </source>
</evidence>
<evidence type="ECO:0000256" key="6">
    <source>
        <dbReference type="ARBA" id="ARBA00023136"/>
    </source>
</evidence>